<dbReference type="InterPro" id="IPR050627">
    <property type="entry name" value="Nitroreductase/BluB"/>
</dbReference>
<dbReference type="AlphaFoldDB" id="A0A1E3RRE9"/>
<evidence type="ECO:0000313" key="5">
    <source>
        <dbReference type="EMBL" id="ODQ92411.1"/>
    </source>
</evidence>
<dbReference type="SUPFAM" id="SSF55469">
    <property type="entry name" value="FMN-dependent nitroreductase-like"/>
    <property type="match status" value="1"/>
</dbReference>
<dbReference type="OrthoDB" id="9798230at2"/>
<feature type="domain" description="Nitroreductase" evidence="4">
    <location>
        <begin position="12"/>
        <end position="195"/>
    </location>
</feature>
<evidence type="ECO:0000256" key="3">
    <source>
        <dbReference type="ARBA" id="ARBA00023002"/>
    </source>
</evidence>
<keyword evidence="1" id="KW-0285">Flavoprotein</keyword>
<keyword evidence="3" id="KW-0560">Oxidoreductase</keyword>
<dbReference type="RefSeq" id="WP_069411761.1">
    <property type="nucleotide sequence ID" value="NZ_JACKUL010000020.1"/>
</dbReference>
<dbReference type="Pfam" id="PF00881">
    <property type="entry name" value="Nitroreductase"/>
    <property type="match status" value="1"/>
</dbReference>
<organism evidence="5 6">
    <name type="scientific">Mycolicibacterium flavescens</name>
    <name type="common">Mycobacterium flavescens</name>
    <dbReference type="NCBI Taxonomy" id="1776"/>
    <lineage>
        <taxon>Bacteria</taxon>
        <taxon>Bacillati</taxon>
        <taxon>Actinomycetota</taxon>
        <taxon>Actinomycetes</taxon>
        <taxon>Mycobacteriales</taxon>
        <taxon>Mycobacteriaceae</taxon>
        <taxon>Mycolicibacterium</taxon>
    </lineage>
</organism>
<dbReference type="EMBL" id="MIHA01000001">
    <property type="protein sequence ID" value="ODQ92411.1"/>
    <property type="molecule type" value="Genomic_DNA"/>
</dbReference>
<dbReference type="STRING" id="1776.BHQ18_01345"/>
<accession>A0A1E3RRE9</accession>
<dbReference type="Proteomes" id="UP000094053">
    <property type="component" value="Unassembled WGS sequence"/>
</dbReference>
<proteinExistence type="predicted"/>
<keyword evidence="6" id="KW-1185">Reference proteome</keyword>
<dbReference type="PANTHER" id="PTHR23026:SF90">
    <property type="entry name" value="IODOTYROSINE DEIODINASE 1"/>
    <property type="match status" value="1"/>
</dbReference>
<gene>
    <name evidence="5" type="ORF">BHQ18_01345</name>
</gene>
<name>A0A1E3RRE9_MYCFV</name>
<dbReference type="InterPro" id="IPR029479">
    <property type="entry name" value="Nitroreductase"/>
</dbReference>
<evidence type="ECO:0000313" key="6">
    <source>
        <dbReference type="Proteomes" id="UP000094053"/>
    </source>
</evidence>
<evidence type="ECO:0000259" key="4">
    <source>
        <dbReference type="Pfam" id="PF00881"/>
    </source>
</evidence>
<dbReference type="CDD" id="cd02136">
    <property type="entry name" value="PnbA_NfnB-like"/>
    <property type="match status" value="1"/>
</dbReference>
<keyword evidence="2" id="KW-0288">FMN</keyword>
<reference evidence="6" key="1">
    <citation type="submission" date="2016-09" db="EMBL/GenBank/DDBJ databases">
        <authorList>
            <person name="Greninger A.L."/>
            <person name="Jerome K.R."/>
            <person name="Mcnair B."/>
            <person name="Wallis C."/>
            <person name="Fang F."/>
        </authorList>
    </citation>
    <scope>NUCLEOTIDE SEQUENCE [LARGE SCALE GENOMIC DNA]</scope>
    <source>
        <strain evidence="6">M6</strain>
    </source>
</reference>
<protein>
    <submittedName>
        <fullName evidence="5">Oxidoreductase</fullName>
    </submittedName>
</protein>
<comment type="caution">
    <text evidence="5">The sequence shown here is derived from an EMBL/GenBank/DDBJ whole genome shotgun (WGS) entry which is preliminary data.</text>
</comment>
<dbReference type="GO" id="GO:0016491">
    <property type="term" value="F:oxidoreductase activity"/>
    <property type="evidence" value="ECO:0007669"/>
    <property type="project" value="UniProtKB-KW"/>
</dbReference>
<evidence type="ECO:0000256" key="2">
    <source>
        <dbReference type="ARBA" id="ARBA00022643"/>
    </source>
</evidence>
<evidence type="ECO:0000256" key="1">
    <source>
        <dbReference type="ARBA" id="ARBA00022630"/>
    </source>
</evidence>
<sequence>MPVRVSALSTVIRERRTTRMFLPDRPVPRDLLDEALELAMRAPSNSNIQPWRLFLATGARRKRLGEELMRRASAGFPATAGIPESFAALRRELGAVVYGSMGVARDDAEARRLAQLRNFDFFGAPTAGAICMHRDLGHADSLAVGMFLQTLLLAPTERGLATCVQVSVAHFPDVLRDGLEIPDELRVLCGLGIGYADPDFPTNHLRIPRNPVAANVVLLDD</sequence>
<dbReference type="InterPro" id="IPR000415">
    <property type="entry name" value="Nitroreductase-like"/>
</dbReference>
<dbReference type="Gene3D" id="3.40.109.10">
    <property type="entry name" value="NADH Oxidase"/>
    <property type="match status" value="1"/>
</dbReference>
<dbReference type="PANTHER" id="PTHR23026">
    <property type="entry name" value="NADPH NITROREDUCTASE"/>
    <property type="match status" value="1"/>
</dbReference>